<dbReference type="Gene3D" id="6.10.250.1580">
    <property type="match status" value="1"/>
</dbReference>
<keyword evidence="2 12" id="KW-0813">Transport</keyword>
<comment type="subunit">
    <text evidence="12">F-type ATPases have 2 components, F(1) - the catalytic core - and F(0) - the membrane proton channel. F(1) has five subunits: alpha(3), beta(3), gamma(1), delta(1), epsilon(1). F(0) has three main subunits: a(1), b(2) and c(10-14). The alpha and beta chains form an alternating ring which encloses part of the gamma chain. F(1) is attached to F(0) by a central stalk formed by the gamma and epsilon chains, while a peripheral stalk is formed by the delta and b chains.</text>
</comment>
<comment type="function">
    <text evidence="10 12">F(1)F(0) ATP synthase produces ATP from ADP in the presence of a proton or sodium gradient. F-type ATPases consist of two structural domains, F(1) containing the extramembraneous catalytic core and F(0) containing the membrane proton channel, linked together by a central stalk and a peripheral stalk. During catalysis, ATP synthesis in the catalytic domain of F(1) is coupled via a rotary mechanism of the central stalk subunits to proton translocation.</text>
</comment>
<dbReference type="RefSeq" id="WP_102889119.1">
    <property type="nucleotide sequence ID" value="NZ_NFMF01000002.1"/>
</dbReference>
<dbReference type="GO" id="GO:0005886">
    <property type="term" value="C:plasma membrane"/>
    <property type="evidence" value="ECO:0007669"/>
    <property type="project" value="UniProtKB-SubCell"/>
</dbReference>
<feature type="coiled-coil region" evidence="14">
    <location>
        <begin position="31"/>
        <end position="116"/>
    </location>
</feature>
<evidence type="ECO:0000256" key="9">
    <source>
        <dbReference type="ARBA" id="ARBA00023310"/>
    </source>
</evidence>
<dbReference type="Pfam" id="PF00430">
    <property type="entry name" value="ATP-synt_B"/>
    <property type="match status" value="1"/>
</dbReference>
<reference evidence="15 16" key="1">
    <citation type="submission" date="2017-05" db="EMBL/GenBank/DDBJ databases">
        <authorList>
            <person name="Song R."/>
            <person name="Chenine A.L."/>
            <person name="Ruprecht R.M."/>
        </authorList>
    </citation>
    <scope>NUCLEOTIDE SEQUENCE [LARGE SCALE GENOMIC DNA]</scope>
    <source>
        <strain evidence="15 16">KA00229</strain>
    </source>
</reference>
<dbReference type="GO" id="GO:0046961">
    <property type="term" value="F:proton-transporting ATPase activity, rotational mechanism"/>
    <property type="evidence" value="ECO:0007669"/>
    <property type="project" value="TreeGrafter"/>
</dbReference>
<keyword evidence="8 12" id="KW-0472">Membrane</keyword>
<dbReference type="CDD" id="cd06503">
    <property type="entry name" value="ATP-synt_Fo_b"/>
    <property type="match status" value="1"/>
</dbReference>
<sequence>MVDINGTLIFQFVNFIVLVLILAKFAYKPLLKVMEERRERIETDLHEAAQAKEDAAQLKADYEQQLRDARVQAQAIVDKAVKVADQEAQAHVQAIREQIAREKEIAQAEIVNEREIALKQMRQEVVTLSMAVAEKLLHKNIDDDVNAKWVSDYLDTLPKQTKES</sequence>
<evidence type="ECO:0000256" key="4">
    <source>
        <dbReference type="ARBA" id="ARBA00022692"/>
    </source>
</evidence>
<dbReference type="GO" id="GO:0045259">
    <property type="term" value="C:proton-transporting ATP synthase complex"/>
    <property type="evidence" value="ECO:0007669"/>
    <property type="project" value="UniProtKB-KW"/>
</dbReference>
<evidence type="ECO:0000256" key="13">
    <source>
        <dbReference type="RuleBase" id="RU003848"/>
    </source>
</evidence>
<keyword evidence="4 12" id="KW-0812">Transmembrane</keyword>
<dbReference type="InterPro" id="IPR050059">
    <property type="entry name" value="ATP_synthase_B_chain"/>
</dbReference>
<gene>
    <name evidence="12" type="primary">atpF</name>
    <name evidence="15" type="ORF">CAL30_01880</name>
</gene>
<dbReference type="NCBIfam" id="TIGR01144">
    <property type="entry name" value="ATP_synt_b"/>
    <property type="match status" value="1"/>
</dbReference>
<keyword evidence="12" id="KW-1003">Cell membrane</keyword>
<evidence type="ECO:0000313" key="16">
    <source>
        <dbReference type="Proteomes" id="UP000242958"/>
    </source>
</evidence>
<evidence type="ECO:0000256" key="8">
    <source>
        <dbReference type="ARBA" id="ARBA00023136"/>
    </source>
</evidence>
<keyword evidence="7 12" id="KW-0406">Ion transport</keyword>
<dbReference type="GO" id="GO:0046933">
    <property type="term" value="F:proton-transporting ATP synthase activity, rotational mechanism"/>
    <property type="evidence" value="ECO:0007669"/>
    <property type="project" value="UniProtKB-UniRule"/>
</dbReference>
<comment type="function">
    <text evidence="12">Component of the F(0) channel, it forms part of the peripheral stalk, linking F(1) to F(0).</text>
</comment>
<feature type="transmembrane region" description="Helical" evidence="12">
    <location>
        <begin position="6"/>
        <end position="27"/>
    </location>
</feature>
<evidence type="ECO:0000256" key="6">
    <source>
        <dbReference type="ARBA" id="ARBA00022989"/>
    </source>
</evidence>
<evidence type="ECO:0000256" key="12">
    <source>
        <dbReference type="HAMAP-Rule" id="MF_01398"/>
    </source>
</evidence>
<dbReference type="InterPro" id="IPR005864">
    <property type="entry name" value="ATP_synth_F0_bsu_bac"/>
</dbReference>
<comment type="caution">
    <text evidence="15">The sequence shown here is derived from an EMBL/GenBank/DDBJ whole genome shotgun (WGS) entry which is preliminary data.</text>
</comment>
<evidence type="ECO:0000256" key="14">
    <source>
        <dbReference type="SAM" id="Coils"/>
    </source>
</evidence>
<dbReference type="PANTHER" id="PTHR33445:SF2">
    <property type="entry name" value="ATP SYNTHASE SUBUNIT B', CHLOROPLASTIC"/>
    <property type="match status" value="1"/>
</dbReference>
<keyword evidence="5 12" id="KW-0375">Hydrogen ion transport</keyword>
<evidence type="ECO:0000256" key="11">
    <source>
        <dbReference type="ARBA" id="ARBA00037847"/>
    </source>
</evidence>
<evidence type="ECO:0000256" key="7">
    <source>
        <dbReference type="ARBA" id="ARBA00023065"/>
    </source>
</evidence>
<evidence type="ECO:0000256" key="1">
    <source>
        <dbReference type="ARBA" id="ARBA00005513"/>
    </source>
</evidence>
<dbReference type="InterPro" id="IPR002146">
    <property type="entry name" value="ATP_synth_b/b'su_bac/chlpt"/>
</dbReference>
<comment type="similarity">
    <text evidence="1 12 13">Belongs to the ATPase B chain family.</text>
</comment>
<protein>
    <recommendedName>
        <fullName evidence="12">ATP synthase subunit b</fullName>
    </recommendedName>
    <alternativeName>
        <fullName evidence="12">ATP synthase F(0) sector subunit b</fullName>
    </alternativeName>
    <alternativeName>
        <fullName evidence="12">ATPase subunit I</fullName>
    </alternativeName>
    <alternativeName>
        <fullName evidence="12">F-type ATPase subunit b</fullName>
        <shortName evidence="12">F-ATPase subunit b</shortName>
    </alternativeName>
</protein>
<evidence type="ECO:0000256" key="3">
    <source>
        <dbReference type="ARBA" id="ARBA00022547"/>
    </source>
</evidence>
<evidence type="ECO:0000256" key="2">
    <source>
        <dbReference type="ARBA" id="ARBA00022448"/>
    </source>
</evidence>
<dbReference type="GO" id="GO:0012505">
    <property type="term" value="C:endomembrane system"/>
    <property type="evidence" value="ECO:0007669"/>
    <property type="project" value="UniProtKB-SubCell"/>
</dbReference>
<accession>A0A2J8BC81</accession>
<comment type="subcellular location">
    <subcellularLocation>
        <location evidence="12">Cell membrane</location>
        <topology evidence="12">Single-pass membrane protein</topology>
    </subcellularLocation>
    <subcellularLocation>
        <location evidence="11">Endomembrane system</location>
        <topology evidence="11">Single-pass membrane protein</topology>
    </subcellularLocation>
</comment>
<dbReference type="Proteomes" id="UP000242958">
    <property type="component" value="Unassembled WGS sequence"/>
</dbReference>
<organism evidence="15 16">
    <name type="scientific">Megasphaera hutchinsoni</name>
    <dbReference type="NCBI Taxonomy" id="1588748"/>
    <lineage>
        <taxon>Bacteria</taxon>
        <taxon>Bacillati</taxon>
        <taxon>Bacillota</taxon>
        <taxon>Negativicutes</taxon>
        <taxon>Veillonellales</taxon>
        <taxon>Veillonellaceae</taxon>
        <taxon>Megasphaera</taxon>
    </lineage>
</organism>
<dbReference type="AlphaFoldDB" id="A0A2J8BC81"/>
<dbReference type="HAMAP" id="MF_01398">
    <property type="entry name" value="ATP_synth_b_bprime"/>
    <property type="match status" value="1"/>
</dbReference>
<evidence type="ECO:0000313" key="15">
    <source>
        <dbReference type="EMBL" id="PNH22356.1"/>
    </source>
</evidence>
<keyword evidence="3 12" id="KW-0138">CF(0)</keyword>
<dbReference type="PANTHER" id="PTHR33445">
    <property type="entry name" value="ATP SYNTHASE SUBUNIT B', CHLOROPLASTIC"/>
    <property type="match status" value="1"/>
</dbReference>
<dbReference type="EMBL" id="NFMF01000002">
    <property type="protein sequence ID" value="PNH22356.1"/>
    <property type="molecule type" value="Genomic_DNA"/>
</dbReference>
<keyword evidence="14" id="KW-0175">Coiled coil</keyword>
<evidence type="ECO:0000256" key="5">
    <source>
        <dbReference type="ARBA" id="ARBA00022781"/>
    </source>
</evidence>
<evidence type="ECO:0000256" key="10">
    <source>
        <dbReference type="ARBA" id="ARBA00025198"/>
    </source>
</evidence>
<name>A0A2J8BC81_9FIRM</name>
<proteinExistence type="inferred from homology"/>
<keyword evidence="9 12" id="KW-0066">ATP synthesis</keyword>
<keyword evidence="6 12" id="KW-1133">Transmembrane helix</keyword>